<dbReference type="Proteomes" id="UP000304900">
    <property type="component" value="Unassembled WGS sequence"/>
</dbReference>
<gene>
    <name evidence="1" type="ORF">FDK13_08645</name>
</gene>
<dbReference type="RefSeq" id="WP_137339576.1">
    <property type="nucleotide sequence ID" value="NZ_BSQH01000010.1"/>
</dbReference>
<sequence>MKFNLETLQHYLFINQGVPPENVTLETEFRSHLHMSVEDIRKMLGFITEKTGVTFSSDSDYYLTDVFELLIHLMIRSINVEISEEFFAGVADSDKSVGWQEFLNKKFKLPFHAVQLS</sequence>
<accession>A0A4U6D637</accession>
<reference evidence="1 2" key="1">
    <citation type="submission" date="2019-05" db="EMBL/GenBank/DDBJ databases">
        <title>Dyadobacter AR-3-8 sp. nov., isolated from arctic soil.</title>
        <authorList>
            <person name="Chaudhary D.K."/>
        </authorList>
    </citation>
    <scope>NUCLEOTIDE SEQUENCE [LARGE SCALE GENOMIC DNA]</scope>
    <source>
        <strain evidence="1 2">AR-3-8</strain>
    </source>
</reference>
<name>A0A4U6D637_9BACT</name>
<dbReference type="EMBL" id="SZVO01000003">
    <property type="protein sequence ID" value="TKT92849.1"/>
    <property type="molecule type" value="Genomic_DNA"/>
</dbReference>
<evidence type="ECO:0000313" key="1">
    <source>
        <dbReference type="EMBL" id="TKT92849.1"/>
    </source>
</evidence>
<organism evidence="1 2">
    <name type="scientific">Dyadobacter frigoris</name>
    <dbReference type="NCBI Taxonomy" id="2576211"/>
    <lineage>
        <taxon>Bacteria</taxon>
        <taxon>Pseudomonadati</taxon>
        <taxon>Bacteroidota</taxon>
        <taxon>Cytophagia</taxon>
        <taxon>Cytophagales</taxon>
        <taxon>Spirosomataceae</taxon>
        <taxon>Dyadobacter</taxon>
    </lineage>
</organism>
<comment type="caution">
    <text evidence="1">The sequence shown here is derived from an EMBL/GenBank/DDBJ whole genome shotgun (WGS) entry which is preliminary data.</text>
</comment>
<dbReference type="AlphaFoldDB" id="A0A4U6D637"/>
<dbReference type="OrthoDB" id="964140at2"/>
<proteinExistence type="predicted"/>
<protein>
    <submittedName>
        <fullName evidence="1">Uncharacterized protein</fullName>
    </submittedName>
</protein>
<evidence type="ECO:0000313" key="2">
    <source>
        <dbReference type="Proteomes" id="UP000304900"/>
    </source>
</evidence>
<keyword evidence="2" id="KW-1185">Reference proteome</keyword>